<reference evidence="4" key="2">
    <citation type="journal article" date="2021" name="PeerJ">
        <title>Extensive microbial diversity within the chicken gut microbiome revealed by metagenomics and culture.</title>
        <authorList>
            <person name="Gilroy R."/>
            <person name="Ravi A."/>
            <person name="Getino M."/>
            <person name="Pursley I."/>
            <person name="Horton D.L."/>
            <person name="Alikhan N.F."/>
            <person name="Baker D."/>
            <person name="Gharbi K."/>
            <person name="Hall N."/>
            <person name="Watson M."/>
            <person name="Adriaenssens E.M."/>
            <person name="Foster-Nyarko E."/>
            <person name="Jarju S."/>
            <person name="Secka A."/>
            <person name="Antonio M."/>
            <person name="Oren A."/>
            <person name="Chaudhuri R.R."/>
            <person name="La Ragione R."/>
            <person name="Hildebrand F."/>
            <person name="Pallen M.J."/>
        </authorList>
    </citation>
    <scope>NUCLEOTIDE SEQUENCE</scope>
    <source>
        <strain evidence="4">CHK188-20938</strain>
    </source>
</reference>
<protein>
    <submittedName>
        <fullName evidence="4">GNAT family N-acetyltransferase</fullName>
    </submittedName>
</protein>
<proteinExistence type="predicted"/>
<dbReference type="InterPro" id="IPR000182">
    <property type="entry name" value="GNAT_dom"/>
</dbReference>
<dbReference type="PANTHER" id="PTHR10545:SF29">
    <property type="entry name" value="GH14572P-RELATED"/>
    <property type="match status" value="1"/>
</dbReference>
<feature type="domain" description="N-acetyltransferase" evidence="3">
    <location>
        <begin position="2"/>
        <end position="148"/>
    </location>
</feature>
<dbReference type="PROSITE" id="PS51186">
    <property type="entry name" value="GNAT"/>
    <property type="match status" value="1"/>
</dbReference>
<dbReference type="GO" id="GO:0008080">
    <property type="term" value="F:N-acetyltransferase activity"/>
    <property type="evidence" value="ECO:0007669"/>
    <property type="project" value="UniProtKB-ARBA"/>
</dbReference>
<comment type="caution">
    <text evidence="4">The sequence shown here is derived from an EMBL/GenBank/DDBJ whole genome shotgun (WGS) entry which is preliminary data.</text>
</comment>
<reference evidence="4" key="1">
    <citation type="submission" date="2020-10" db="EMBL/GenBank/DDBJ databases">
        <authorList>
            <person name="Gilroy R."/>
        </authorList>
    </citation>
    <scope>NUCLEOTIDE SEQUENCE</scope>
    <source>
        <strain evidence="4">CHK188-20938</strain>
    </source>
</reference>
<dbReference type="InterPro" id="IPR051016">
    <property type="entry name" value="Diverse_Substrate_AcTransf"/>
</dbReference>
<dbReference type="Gene3D" id="3.40.630.30">
    <property type="match status" value="1"/>
</dbReference>
<evidence type="ECO:0000256" key="2">
    <source>
        <dbReference type="ARBA" id="ARBA00023315"/>
    </source>
</evidence>
<dbReference type="Proteomes" id="UP000824169">
    <property type="component" value="Unassembled WGS sequence"/>
</dbReference>
<dbReference type="Pfam" id="PF00583">
    <property type="entry name" value="Acetyltransf_1"/>
    <property type="match status" value="1"/>
</dbReference>
<keyword evidence="1" id="KW-0808">Transferase</keyword>
<dbReference type="CDD" id="cd04301">
    <property type="entry name" value="NAT_SF"/>
    <property type="match status" value="1"/>
</dbReference>
<keyword evidence="2" id="KW-0012">Acyltransferase</keyword>
<name>A0A9D1P3W3_9FIRM</name>
<evidence type="ECO:0000256" key="1">
    <source>
        <dbReference type="ARBA" id="ARBA00022679"/>
    </source>
</evidence>
<accession>A0A9D1P3W3</accession>
<gene>
    <name evidence="4" type="ORF">IAB71_09450</name>
</gene>
<dbReference type="InterPro" id="IPR016181">
    <property type="entry name" value="Acyl_CoA_acyltransferase"/>
</dbReference>
<dbReference type="AlphaFoldDB" id="A0A9D1P3W3"/>
<dbReference type="SUPFAM" id="SSF55729">
    <property type="entry name" value="Acyl-CoA N-acyltransferases (Nat)"/>
    <property type="match status" value="1"/>
</dbReference>
<sequence>MLKIREMTHVDADILRPMFDMFYRSSAMDHPVPESVLNRTFRDAVTDGTLLRGLVLEDASGPVGFAYVTSLYSTEIGGVTVMLEDLYFVPEVRGKGYGTEFLHWLENAYPKARRFRLEVTPENTGAARLYQKLGFHYVRYHQMAKERP</sequence>
<organism evidence="4 5">
    <name type="scientific">Candidatus Scatomonas pullistercoris</name>
    <dbReference type="NCBI Taxonomy" id="2840920"/>
    <lineage>
        <taxon>Bacteria</taxon>
        <taxon>Bacillati</taxon>
        <taxon>Bacillota</taxon>
        <taxon>Clostridia</taxon>
        <taxon>Lachnospirales</taxon>
        <taxon>Lachnospiraceae</taxon>
        <taxon>Lachnospiraceae incertae sedis</taxon>
        <taxon>Candidatus Scatomonas</taxon>
    </lineage>
</organism>
<dbReference type="EMBL" id="DVOO01000029">
    <property type="protein sequence ID" value="HIV25980.1"/>
    <property type="molecule type" value="Genomic_DNA"/>
</dbReference>
<evidence type="ECO:0000313" key="5">
    <source>
        <dbReference type="Proteomes" id="UP000824169"/>
    </source>
</evidence>
<evidence type="ECO:0000259" key="3">
    <source>
        <dbReference type="PROSITE" id="PS51186"/>
    </source>
</evidence>
<dbReference type="PANTHER" id="PTHR10545">
    <property type="entry name" value="DIAMINE N-ACETYLTRANSFERASE"/>
    <property type="match status" value="1"/>
</dbReference>
<evidence type="ECO:0000313" key="4">
    <source>
        <dbReference type="EMBL" id="HIV25980.1"/>
    </source>
</evidence>